<dbReference type="InterPro" id="IPR001312">
    <property type="entry name" value="Hexokinase"/>
</dbReference>
<evidence type="ECO:0000256" key="3">
    <source>
        <dbReference type="ARBA" id="ARBA00023152"/>
    </source>
</evidence>
<dbReference type="EC" id="2.7.1.-" evidence="7"/>
<dbReference type="EMBL" id="UZAF01017426">
    <property type="protein sequence ID" value="VDO41531.1"/>
    <property type="molecule type" value="Genomic_DNA"/>
</dbReference>
<dbReference type="GO" id="GO:0008865">
    <property type="term" value="F:fructokinase activity"/>
    <property type="evidence" value="ECO:0007669"/>
    <property type="project" value="TreeGrafter"/>
</dbReference>
<dbReference type="GO" id="GO:0001678">
    <property type="term" value="P:intracellular glucose homeostasis"/>
    <property type="evidence" value="ECO:0007669"/>
    <property type="project" value="InterPro"/>
</dbReference>
<dbReference type="WBParaSite" id="HPLM_0001093001-mRNA-1">
    <property type="protein sequence ID" value="HPLM_0001093001-mRNA-1"/>
    <property type="gene ID" value="HPLM_0001093001"/>
</dbReference>
<dbReference type="Proteomes" id="UP000268014">
    <property type="component" value="Unassembled WGS sequence"/>
</dbReference>
<dbReference type="GO" id="GO:0005739">
    <property type="term" value="C:mitochondrion"/>
    <property type="evidence" value="ECO:0007669"/>
    <property type="project" value="TreeGrafter"/>
</dbReference>
<gene>
    <name evidence="9" type="ORF">HPLM_LOCUS10922</name>
</gene>
<name>A0A0N4WIX1_HAEPC</name>
<dbReference type="PROSITE" id="PS51748">
    <property type="entry name" value="HEXOKINASE_2"/>
    <property type="match status" value="1"/>
</dbReference>
<evidence type="ECO:0000256" key="7">
    <source>
        <dbReference type="RuleBase" id="RU362007"/>
    </source>
</evidence>
<reference evidence="11" key="1">
    <citation type="submission" date="2017-02" db="UniProtKB">
        <authorList>
            <consortium name="WormBaseParasite"/>
        </authorList>
    </citation>
    <scope>IDENTIFICATION</scope>
</reference>
<dbReference type="Pfam" id="PF00349">
    <property type="entry name" value="Hexokinase_1"/>
    <property type="match status" value="1"/>
</dbReference>
<evidence type="ECO:0000256" key="2">
    <source>
        <dbReference type="ARBA" id="ARBA00005028"/>
    </source>
</evidence>
<organism evidence="11">
    <name type="scientific">Haemonchus placei</name>
    <name type="common">Barber's pole worm</name>
    <dbReference type="NCBI Taxonomy" id="6290"/>
    <lineage>
        <taxon>Eukaryota</taxon>
        <taxon>Metazoa</taxon>
        <taxon>Ecdysozoa</taxon>
        <taxon>Nematoda</taxon>
        <taxon>Chromadorea</taxon>
        <taxon>Rhabditida</taxon>
        <taxon>Rhabditina</taxon>
        <taxon>Rhabditomorpha</taxon>
        <taxon>Strongyloidea</taxon>
        <taxon>Trichostrongylidae</taxon>
        <taxon>Haemonchus</taxon>
    </lineage>
</organism>
<dbReference type="PANTHER" id="PTHR19443">
    <property type="entry name" value="HEXOKINASE"/>
    <property type="match status" value="1"/>
</dbReference>
<keyword evidence="3 7" id="KW-0324">Glycolysis</keyword>
<evidence type="ECO:0000256" key="6">
    <source>
        <dbReference type="ARBA" id="ARBA00048160"/>
    </source>
</evidence>
<keyword evidence="7" id="KW-0547">Nucleotide-binding</keyword>
<reference evidence="9 10" key="2">
    <citation type="submission" date="2018-11" db="EMBL/GenBank/DDBJ databases">
        <authorList>
            <consortium name="Pathogen Informatics"/>
        </authorList>
    </citation>
    <scope>NUCLEOTIDE SEQUENCE [LARGE SCALE GENOMIC DNA]</scope>
    <source>
        <strain evidence="9 10">MHpl1</strain>
    </source>
</reference>
<comment type="catalytic activity">
    <reaction evidence="6">
        <text>D-glucose + ATP = D-glucose 6-phosphate + ADP + H(+)</text>
        <dbReference type="Rhea" id="RHEA:17825"/>
        <dbReference type="ChEBI" id="CHEBI:4167"/>
        <dbReference type="ChEBI" id="CHEBI:15378"/>
        <dbReference type="ChEBI" id="CHEBI:30616"/>
        <dbReference type="ChEBI" id="CHEBI:61548"/>
        <dbReference type="ChEBI" id="CHEBI:456216"/>
        <dbReference type="EC" id="2.7.1.1"/>
    </reaction>
    <physiologicalReaction direction="left-to-right" evidence="6">
        <dbReference type="Rhea" id="RHEA:17826"/>
    </physiologicalReaction>
</comment>
<dbReference type="GO" id="GO:0005524">
    <property type="term" value="F:ATP binding"/>
    <property type="evidence" value="ECO:0007669"/>
    <property type="project" value="UniProtKB-UniRule"/>
</dbReference>
<dbReference type="UniPathway" id="UPA00242"/>
<dbReference type="Gene3D" id="3.30.420.40">
    <property type="match status" value="1"/>
</dbReference>
<comment type="similarity">
    <text evidence="7">Belongs to the hexokinase family.</text>
</comment>
<evidence type="ECO:0000313" key="10">
    <source>
        <dbReference type="Proteomes" id="UP000268014"/>
    </source>
</evidence>
<protein>
    <recommendedName>
        <fullName evidence="7">Phosphotransferase</fullName>
        <ecNumber evidence="7">2.7.1.-</ecNumber>
    </recommendedName>
</protein>
<evidence type="ECO:0000313" key="11">
    <source>
        <dbReference type="WBParaSite" id="HPLM_0001093001-mRNA-1"/>
    </source>
</evidence>
<evidence type="ECO:0000256" key="4">
    <source>
        <dbReference type="ARBA" id="ARBA00044613"/>
    </source>
</evidence>
<proteinExistence type="inferred from homology"/>
<sequence>MRGFCRHTVSGDAGALKMLPTYVRAVPNGEESGDYLALDLGGTNFRILLIRLNGREAEMTGKVYSVPQGITQGSGATTNRRILSFS</sequence>
<dbReference type="OrthoDB" id="419537at2759"/>
<accession>A0A0N4WIX1</accession>
<evidence type="ECO:0000256" key="5">
    <source>
        <dbReference type="ARBA" id="ARBA00047905"/>
    </source>
</evidence>
<evidence type="ECO:0000313" key="9">
    <source>
        <dbReference type="EMBL" id="VDO41531.1"/>
    </source>
</evidence>
<keyword evidence="10" id="KW-1185">Reference proteome</keyword>
<keyword evidence="7" id="KW-0808">Transferase</keyword>
<keyword evidence="7" id="KW-0418">Kinase</keyword>
<dbReference type="GO" id="GO:0006006">
    <property type="term" value="P:glucose metabolic process"/>
    <property type="evidence" value="ECO:0007669"/>
    <property type="project" value="TreeGrafter"/>
</dbReference>
<feature type="domain" description="Hexokinase N-terminal" evidence="8">
    <location>
        <begin position="12"/>
        <end position="75"/>
    </location>
</feature>
<dbReference type="InterPro" id="IPR022672">
    <property type="entry name" value="Hexokinase_N"/>
</dbReference>
<dbReference type="InterPro" id="IPR043129">
    <property type="entry name" value="ATPase_NBD"/>
</dbReference>
<dbReference type="AlphaFoldDB" id="A0A0N4WIX1"/>
<dbReference type="SUPFAM" id="SSF53067">
    <property type="entry name" value="Actin-like ATPase domain"/>
    <property type="match status" value="1"/>
</dbReference>
<dbReference type="GO" id="GO:0005536">
    <property type="term" value="F:D-glucose binding"/>
    <property type="evidence" value="ECO:0007669"/>
    <property type="project" value="InterPro"/>
</dbReference>
<evidence type="ECO:0000259" key="8">
    <source>
        <dbReference type="Pfam" id="PF00349"/>
    </source>
</evidence>
<comment type="catalytic activity">
    <reaction evidence="5">
        <text>D-fructose + ATP = D-fructose 6-phosphate + ADP + H(+)</text>
        <dbReference type="Rhea" id="RHEA:16125"/>
        <dbReference type="ChEBI" id="CHEBI:15378"/>
        <dbReference type="ChEBI" id="CHEBI:30616"/>
        <dbReference type="ChEBI" id="CHEBI:37721"/>
        <dbReference type="ChEBI" id="CHEBI:61527"/>
        <dbReference type="ChEBI" id="CHEBI:456216"/>
        <dbReference type="EC" id="2.7.1.1"/>
    </reaction>
    <physiologicalReaction direction="left-to-right" evidence="5">
        <dbReference type="Rhea" id="RHEA:16126"/>
    </physiologicalReaction>
</comment>
<comment type="catalytic activity">
    <reaction evidence="4">
        <text>a D-hexose + ATP = a D-hexose 6-phosphate + ADP + H(+)</text>
        <dbReference type="Rhea" id="RHEA:22740"/>
        <dbReference type="ChEBI" id="CHEBI:4194"/>
        <dbReference type="ChEBI" id="CHEBI:15378"/>
        <dbReference type="ChEBI" id="CHEBI:30616"/>
        <dbReference type="ChEBI" id="CHEBI:229467"/>
        <dbReference type="ChEBI" id="CHEBI:456216"/>
        <dbReference type="EC" id="2.7.1.1"/>
    </reaction>
    <physiologicalReaction direction="left-to-right" evidence="4">
        <dbReference type="Rhea" id="RHEA:22741"/>
    </physiologicalReaction>
</comment>
<dbReference type="GO" id="GO:0005829">
    <property type="term" value="C:cytosol"/>
    <property type="evidence" value="ECO:0007669"/>
    <property type="project" value="TreeGrafter"/>
</dbReference>
<dbReference type="PANTHER" id="PTHR19443:SF16">
    <property type="entry name" value="HEXOKINASE TYPE 1-RELATED"/>
    <property type="match status" value="1"/>
</dbReference>
<dbReference type="GO" id="GO:0004340">
    <property type="term" value="F:glucokinase activity"/>
    <property type="evidence" value="ECO:0007669"/>
    <property type="project" value="TreeGrafter"/>
</dbReference>
<dbReference type="STRING" id="6290.A0A0N4WIX1"/>
<comment type="pathway">
    <text evidence="1">Carbohydrate degradation; glycolysis; D-glyceraldehyde 3-phosphate and glycerone phosphate from D-glucose: step 1/4.</text>
</comment>
<dbReference type="GO" id="GO:0006096">
    <property type="term" value="P:glycolytic process"/>
    <property type="evidence" value="ECO:0007669"/>
    <property type="project" value="UniProtKB-KW"/>
</dbReference>
<evidence type="ECO:0000256" key="1">
    <source>
        <dbReference type="ARBA" id="ARBA00004888"/>
    </source>
</evidence>
<keyword evidence="7" id="KW-0067">ATP-binding</keyword>
<comment type="pathway">
    <text evidence="2">Carbohydrate metabolism; hexose metabolism.</text>
</comment>